<gene>
    <name evidence="1" type="ORF">K7472_21815</name>
</gene>
<protein>
    <submittedName>
        <fullName evidence="1">Uncharacterized protein</fullName>
    </submittedName>
</protein>
<sequence>METELAALATSGATTLVGLMVSDGWSQARTRIAALFGRGDAARTEGAAGELERSRTELTVARDAGDADAVAAIRGEWEADLRRLVRREPEAVAELRALVEEFGPRVSGVHNEISGNARVTGTVIQAHTVTGLTLPPPRA</sequence>
<comment type="caution">
    <text evidence="1">The sequence shown here is derived from an EMBL/GenBank/DDBJ whole genome shotgun (WGS) entry which is preliminary data.</text>
</comment>
<dbReference type="Proteomes" id="UP001198565">
    <property type="component" value="Unassembled WGS sequence"/>
</dbReference>
<keyword evidence="2" id="KW-1185">Reference proteome</keyword>
<dbReference type="EMBL" id="JAINVZ010000016">
    <property type="protein sequence ID" value="MBY8887455.1"/>
    <property type="molecule type" value="Genomic_DNA"/>
</dbReference>
<evidence type="ECO:0000313" key="2">
    <source>
        <dbReference type="Proteomes" id="UP001198565"/>
    </source>
</evidence>
<organism evidence="1 2">
    <name type="scientific">Streptantibioticus parmotrematis</name>
    <dbReference type="NCBI Taxonomy" id="2873249"/>
    <lineage>
        <taxon>Bacteria</taxon>
        <taxon>Bacillati</taxon>
        <taxon>Actinomycetota</taxon>
        <taxon>Actinomycetes</taxon>
        <taxon>Kitasatosporales</taxon>
        <taxon>Streptomycetaceae</taxon>
        <taxon>Streptantibioticus</taxon>
    </lineage>
</organism>
<accession>A0ABS7QW67</accession>
<proteinExistence type="predicted"/>
<dbReference type="RefSeq" id="WP_222980268.1">
    <property type="nucleotide sequence ID" value="NZ_JAINVZ010000016.1"/>
</dbReference>
<reference evidence="1 2" key="1">
    <citation type="submission" date="2021-08" db="EMBL/GenBank/DDBJ databases">
        <title>Streptomyces sp. PTM05 isolated from lichen.</title>
        <authorList>
            <person name="Somphong A."/>
            <person name="Phongsopitanun W."/>
            <person name="Tanasupawat S."/>
        </authorList>
    </citation>
    <scope>NUCLEOTIDE SEQUENCE [LARGE SCALE GENOMIC DNA]</scope>
    <source>
        <strain evidence="1 2">Ptm05</strain>
    </source>
</reference>
<name>A0ABS7QW67_9ACTN</name>
<evidence type="ECO:0000313" key="1">
    <source>
        <dbReference type="EMBL" id="MBY8887455.1"/>
    </source>
</evidence>